<sequence length="498" mass="53544">MPPTPLPRSTPEAQGVPSRAIRDFLSAVAAGGQELHSIMLLRHGHVIAEGWWTPFAPTLRHELFSVSKSFTATAVGIAINEGLLGLDDRVVALLPDDAPAEVSDNLLAMRVRHLLAMNTGHAEDTLGALHSPERNWARAILRRPVENPPGGAFVYNTGATYLLSAILQRLTGQRLLDYLTPRLLQPLDIEDASWEVCPRGIDVGGWGLAITTEDLAKFGQLYLQRGQWNGSQLVPTVWADAVHERQVSNGDPREDDDWTQGYGYQFWLCRHGAYRADGAFGQLAIVMPEQDAVLALTSALSDTAAVVTAAWDHLLAGLSTRGPLPENPAEHSELGAALAGLAIAHPAGSSVSPMAASVSGRDYDLARNVAHLEGVRVVFAADRVELTLRDETGEHRIDCGLGAWITGTAAVPEAGSFRRTRRAAVAASGAWADESTFVARLQVYETPIALLVELVFSADEVTVRLSQNVSFGPTELARSVGVARDSRHAAATEARRAE</sequence>
<protein>
    <recommendedName>
        <fullName evidence="1">Beta-lactamase-related domain-containing protein</fullName>
    </recommendedName>
</protein>
<dbReference type="Gene3D" id="3.40.710.10">
    <property type="entry name" value="DD-peptidase/beta-lactamase superfamily"/>
    <property type="match status" value="1"/>
</dbReference>
<proteinExistence type="predicted"/>
<organism evidence="2 3">
    <name type="scientific">Marisediminicola antarctica</name>
    <dbReference type="NCBI Taxonomy" id="674079"/>
    <lineage>
        <taxon>Bacteria</taxon>
        <taxon>Bacillati</taxon>
        <taxon>Actinomycetota</taxon>
        <taxon>Actinomycetes</taxon>
        <taxon>Micrococcales</taxon>
        <taxon>Microbacteriaceae</taxon>
        <taxon>Marisediminicola</taxon>
    </lineage>
</organism>
<dbReference type="SUPFAM" id="SSF56601">
    <property type="entry name" value="beta-lactamase/transpeptidase-like"/>
    <property type="match status" value="1"/>
</dbReference>
<dbReference type="Pfam" id="PF00144">
    <property type="entry name" value="Beta-lactamase"/>
    <property type="match status" value="1"/>
</dbReference>
<evidence type="ECO:0000313" key="3">
    <source>
        <dbReference type="Proteomes" id="UP000464507"/>
    </source>
</evidence>
<dbReference type="InterPro" id="IPR050789">
    <property type="entry name" value="Diverse_Enzym_Activities"/>
</dbReference>
<feature type="domain" description="Beta-lactamase-related" evidence="1">
    <location>
        <begin position="37"/>
        <end position="312"/>
    </location>
</feature>
<dbReference type="PANTHER" id="PTHR43283:SF7">
    <property type="entry name" value="BETA-LACTAMASE-RELATED DOMAIN-CONTAINING PROTEIN"/>
    <property type="match status" value="1"/>
</dbReference>
<reference evidence="2 3" key="1">
    <citation type="submission" date="2016-09" db="EMBL/GenBank/DDBJ databases">
        <title>Complete genome sequence of microbes from the polar regions.</title>
        <authorList>
            <person name="Liao L."/>
            <person name="Chen B."/>
        </authorList>
    </citation>
    <scope>NUCLEOTIDE SEQUENCE [LARGE SCALE GENOMIC DNA]</scope>
    <source>
        <strain evidence="2 3">ZS314</strain>
    </source>
</reference>
<evidence type="ECO:0000313" key="2">
    <source>
        <dbReference type="EMBL" id="QHO70610.1"/>
    </source>
</evidence>
<name>A0A7L5AJ27_9MICO</name>
<evidence type="ECO:0000259" key="1">
    <source>
        <dbReference type="Pfam" id="PF00144"/>
    </source>
</evidence>
<dbReference type="PANTHER" id="PTHR43283">
    <property type="entry name" value="BETA-LACTAMASE-RELATED"/>
    <property type="match status" value="1"/>
</dbReference>
<dbReference type="AlphaFoldDB" id="A0A7L5AJ27"/>
<dbReference type="OrthoDB" id="9773047at2"/>
<dbReference type="Proteomes" id="UP000464507">
    <property type="component" value="Chromosome"/>
</dbReference>
<keyword evidence="3" id="KW-1185">Reference proteome</keyword>
<dbReference type="InterPro" id="IPR012338">
    <property type="entry name" value="Beta-lactam/transpept-like"/>
</dbReference>
<dbReference type="KEGG" id="mant:BHD05_14075"/>
<dbReference type="EMBL" id="CP017146">
    <property type="protein sequence ID" value="QHO70610.1"/>
    <property type="molecule type" value="Genomic_DNA"/>
</dbReference>
<gene>
    <name evidence="2" type="ORF">BHD05_14075</name>
</gene>
<accession>A0A7L5AJ27</accession>
<dbReference type="RefSeq" id="WP_161886998.1">
    <property type="nucleotide sequence ID" value="NZ_CP017146.1"/>
</dbReference>
<dbReference type="InterPro" id="IPR001466">
    <property type="entry name" value="Beta-lactam-related"/>
</dbReference>